<dbReference type="GO" id="GO:0005762">
    <property type="term" value="C:mitochondrial large ribosomal subunit"/>
    <property type="evidence" value="ECO:0007669"/>
    <property type="project" value="TreeGrafter"/>
</dbReference>
<dbReference type="PANTHER" id="PTHR13124:SF12">
    <property type="entry name" value="LARGE RIBOSOMAL SUBUNIT PROTEIN ML46"/>
    <property type="match status" value="1"/>
</dbReference>
<proteinExistence type="predicted"/>
<comment type="caution">
    <text evidence="3">The sequence shown here is derived from an EMBL/GenBank/DDBJ whole genome shotgun (WGS) entry which is preliminary data.</text>
</comment>
<dbReference type="InterPro" id="IPR020084">
    <property type="entry name" value="NUDIX_hydrolase_CS"/>
</dbReference>
<sequence length="150" mass="17639">MNKAAIDDIYRPVSAIIVRRYKFNRNRTELSYMLVQKPRKSHAWQFPQGGQDQEETGAEAALRELREECGSDLKVSLVDTIPIGIYQYKFPRKRTDGYIGAKVSFFRADYLFGQCQPDGKEIIDYEWLIREKIDEYVHPEYKEALKSVFF</sequence>
<accession>A0A8H7SRC3</accession>
<dbReference type="Proteomes" id="UP000613177">
    <property type="component" value="Unassembled WGS sequence"/>
</dbReference>
<feature type="domain" description="Nudix hydrolase" evidence="2">
    <location>
        <begin position="8"/>
        <end position="150"/>
    </location>
</feature>
<dbReference type="Pfam" id="PF00293">
    <property type="entry name" value="NUDIX"/>
    <property type="match status" value="1"/>
</dbReference>
<keyword evidence="1" id="KW-0378">Hydrolase</keyword>
<dbReference type="InterPro" id="IPR015797">
    <property type="entry name" value="NUDIX_hydrolase-like_dom_sf"/>
</dbReference>
<dbReference type="SUPFAM" id="SSF55811">
    <property type="entry name" value="Nudix"/>
    <property type="match status" value="1"/>
</dbReference>
<keyword evidence="4" id="KW-1185">Reference proteome</keyword>
<dbReference type="InterPro" id="IPR040008">
    <property type="entry name" value="Ribosomal_mL46"/>
</dbReference>
<protein>
    <recommendedName>
        <fullName evidence="2">Nudix hydrolase domain-containing protein</fullName>
    </recommendedName>
</protein>
<dbReference type="AlphaFoldDB" id="A0A8H7SRC3"/>
<reference evidence="3" key="1">
    <citation type="submission" date="2021-01" db="EMBL/GenBank/DDBJ databases">
        <title>Metabolic potential, ecology and presence of endohyphal bacteria is reflected in genomic diversity of Mucoromycotina.</title>
        <authorList>
            <person name="Muszewska A."/>
            <person name="Okrasinska A."/>
            <person name="Steczkiewicz K."/>
            <person name="Drgas O."/>
            <person name="Orlowska M."/>
            <person name="Perlinska-Lenart U."/>
            <person name="Aleksandrzak-Piekarczyk T."/>
            <person name="Szatraj K."/>
            <person name="Zielenkiewicz U."/>
            <person name="Pilsyk S."/>
            <person name="Malc E."/>
            <person name="Mieczkowski P."/>
            <person name="Kruszewska J.S."/>
            <person name="Biernat P."/>
            <person name="Pawlowska J."/>
        </authorList>
    </citation>
    <scope>NUCLEOTIDE SEQUENCE</scope>
    <source>
        <strain evidence="3">WA0000018081</strain>
    </source>
</reference>
<dbReference type="PROSITE" id="PS00893">
    <property type="entry name" value="NUDIX_BOX"/>
    <property type="match status" value="1"/>
</dbReference>
<evidence type="ECO:0000256" key="1">
    <source>
        <dbReference type="ARBA" id="ARBA00022801"/>
    </source>
</evidence>
<gene>
    <name evidence="3" type="ORF">INT48_005789</name>
</gene>
<dbReference type="Gene3D" id="3.90.79.10">
    <property type="entry name" value="Nucleoside Triphosphate Pyrophosphohydrolase"/>
    <property type="match status" value="1"/>
</dbReference>
<dbReference type="InterPro" id="IPR000086">
    <property type="entry name" value="NUDIX_hydrolase_dom"/>
</dbReference>
<dbReference type="GO" id="GO:0003735">
    <property type="term" value="F:structural constituent of ribosome"/>
    <property type="evidence" value="ECO:0007669"/>
    <property type="project" value="InterPro"/>
</dbReference>
<dbReference type="EMBL" id="JAEPRE010000033">
    <property type="protein sequence ID" value="KAG2235439.1"/>
    <property type="molecule type" value="Genomic_DNA"/>
</dbReference>
<evidence type="ECO:0000313" key="4">
    <source>
        <dbReference type="Proteomes" id="UP000613177"/>
    </source>
</evidence>
<evidence type="ECO:0000259" key="2">
    <source>
        <dbReference type="PROSITE" id="PS51462"/>
    </source>
</evidence>
<dbReference type="PROSITE" id="PS51462">
    <property type="entry name" value="NUDIX"/>
    <property type="match status" value="1"/>
</dbReference>
<dbReference type="GO" id="GO:0016787">
    <property type="term" value="F:hydrolase activity"/>
    <property type="evidence" value="ECO:0007669"/>
    <property type="project" value="UniProtKB-KW"/>
</dbReference>
<name>A0A8H7SRC3_9FUNG</name>
<dbReference type="PANTHER" id="PTHR13124">
    <property type="entry name" value="39S RIBOSOMAL PROTEIN L46, MITOCHONDRIAL PRECURSOR-RELATED"/>
    <property type="match status" value="1"/>
</dbReference>
<evidence type="ECO:0000313" key="3">
    <source>
        <dbReference type="EMBL" id="KAG2235439.1"/>
    </source>
</evidence>
<organism evidence="3 4">
    <name type="scientific">Thamnidium elegans</name>
    <dbReference type="NCBI Taxonomy" id="101142"/>
    <lineage>
        <taxon>Eukaryota</taxon>
        <taxon>Fungi</taxon>
        <taxon>Fungi incertae sedis</taxon>
        <taxon>Mucoromycota</taxon>
        <taxon>Mucoromycotina</taxon>
        <taxon>Mucoromycetes</taxon>
        <taxon>Mucorales</taxon>
        <taxon>Mucorineae</taxon>
        <taxon>Mucoraceae</taxon>
        <taxon>Thamnidium</taxon>
    </lineage>
</organism>